<proteinExistence type="predicted"/>
<sequence>MYYFLHLLLLMASQGARADPVASREESGESVEGSVAPASAGTRTAPAPVPAPAPAVPTIDRNYERIRKMGATEFEGTLDPEIAERWWEKTKMYRDKKRMEFLNLVQGNNQTVAEYELRFAALAKYAPEAVVTQEDRCYRFEQGLRPEIRKGLAVRITDFKTLVESAVRMEEAVTEEKKRLKEKRKSTYTVGESSRSTKRGTGRSFSLGGRGVGQSYGRGPAFPPSCSICGRQHLGPCWRRDDIARTCYHCGGRGHIARNCPSQTVGVGGSVASGTQSQSSVGSSGRGTERGRGRGRGTGNRDNDQAIGGGMRGPGAQITQGQTQARIYNMTREEAPASNDVISGGVVVNSIRKGSLVKIGDVNLPVDLIVMDLKEFDVILEMDWLAQHRAVVDCYKKEVMIESSGESRVVFVGDRQVVPVCVISAVEARRLMLEGCEAYLAHVIDTKKVNPTLEEIPVVRDFPEVFPDDLPGLPPHREVDFAIETLPGVAPISIAPYRMAPVELQELKKQLEELLEKGFIQPSTSPWGAPVLFVKKKDGSMRLCVDYRQLNRVTVKNKYPLPRIDDLLDQLKGGYNILED</sequence>
<dbReference type="InterPro" id="IPR005162">
    <property type="entry name" value="Retrotrans_gag_dom"/>
</dbReference>
<keyword evidence="1" id="KW-0479">Metal-binding</keyword>
<protein>
    <submittedName>
        <fullName evidence="5">Transposon Ty3-G Gag-Pol polyprotein</fullName>
    </submittedName>
</protein>
<feature type="domain" description="CCHC-type" evidence="4">
    <location>
        <begin position="247"/>
        <end position="262"/>
    </location>
</feature>
<feature type="region of interest" description="Disordered" evidence="2">
    <location>
        <begin position="267"/>
        <end position="319"/>
    </location>
</feature>
<dbReference type="InterPro" id="IPR032567">
    <property type="entry name" value="RTL1-rel"/>
</dbReference>
<dbReference type="PANTHER" id="PTHR15503:SF45">
    <property type="entry name" value="RNA-DIRECTED DNA POLYMERASE HOMOLOG"/>
    <property type="match status" value="1"/>
</dbReference>
<keyword evidence="1" id="KW-0863">Zinc-finger</keyword>
<dbReference type="InterPro" id="IPR021109">
    <property type="entry name" value="Peptidase_aspartic_dom_sf"/>
</dbReference>
<dbReference type="InterPro" id="IPR001878">
    <property type="entry name" value="Znf_CCHC"/>
</dbReference>
<dbReference type="Gene3D" id="3.10.10.10">
    <property type="entry name" value="HIV Type 1 Reverse Transcriptase, subunit A, domain 1"/>
    <property type="match status" value="1"/>
</dbReference>
<dbReference type="InterPro" id="IPR036875">
    <property type="entry name" value="Znf_CCHC_sf"/>
</dbReference>
<feature type="compositionally biased region" description="Low complexity" evidence="2">
    <location>
        <begin position="272"/>
        <end position="283"/>
    </location>
</feature>
<gene>
    <name evidence="5" type="ORF">Slati_3863700</name>
</gene>
<dbReference type="GO" id="GO:0008270">
    <property type="term" value="F:zinc ion binding"/>
    <property type="evidence" value="ECO:0007669"/>
    <property type="project" value="UniProtKB-KW"/>
</dbReference>
<accession>A0AAW2TMS1</accession>
<feature type="chain" id="PRO_5043755396" evidence="3">
    <location>
        <begin position="19"/>
        <end position="580"/>
    </location>
</feature>
<dbReference type="SMART" id="SM00343">
    <property type="entry name" value="ZnF_C2HC"/>
    <property type="match status" value="1"/>
</dbReference>
<dbReference type="Gene3D" id="2.40.70.10">
    <property type="entry name" value="Acid Proteases"/>
    <property type="match status" value="1"/>
</dbReference>
<feature type="signal peptide" evidence="3">
    <location>
        <begin position="1"/>
        <end position="18"/>
    </location>
</feature>
<dbReference type="InterPro" id="IPR043502">
    <property type="entry name" value="DNA/RNA_pol_sf"/>
</dbReference>
<dbReference type="Pfam" id="PF03732">
    <property type="entry name" value="Retrotrans_gag"/>
    <property type="match status" value="1"/>
</dbReference>
<dbReference type="SUPFAM" id="SSF56672">
    <property type="entry name" value="DNA/RNA polymerases"/>
    <property type="match status" value="1"/>
</dbReference>
<evidence type="ECO:0000259" key="4">
    <source>
        <dbReference type="PROSITE" id="PS50158"/>
    </source>
</evidence>
<dbReference type="CDD" id="cd01647">
    <property type="entry name" value="RT_LTR"/>
    <property type="match status" value="1"/>
</dbReference>
<dbReference type="PANTHER" id="PTHR15503">
    <property type="entry name" value="LDOC1 RELATED"/>
    <property type="match status" value="1"/>
</dbReference>
<dbReference type="Gene3D" id="4.10.60.10">
    <property type="entry name" value="Zinc finger, CCHC-type"/>
    <property type="match status" value="1"/>
</dbReference>
<evidence type="ECO:0000256" key="2">
    <source>
        <dbReference type="SAM" id="MobiDB-lite"/>
    </source>
</evidence>
<dbReference type="InterPro" id="IPR043128">
    <property type="entry name" value="Rev_trsase/Diguanyl_cyclase"/>
</dbReference>
<dbReference type="GO" id="GO:0003676">
    <property type="term" value="F:nucleic acid binding"/>
    <property type="evidence" value="ECO:0007669"/>
    <property type="project" value="InterPro"/>
</dbReference>
<comment type="caution">
    <text evidence="5">The sequence shown here is derived from an EMBL/GenBank/DDBJ whole genome shotgun (WGS) entry which is preliminary data.</text>
</comment>
<evidence type="ECO:0000256" key="3">
    <source>
        <dbReference type="SAM" id="SignalP"/>
    </source>
</evidence>
<keyword evidence="1" id="KW-0862">Zinc</keyword>
<dbReference type="Pfam" id="PF00098">
    <property type="entry name" value="zf-CCHC"/>
    <property type="match status" value="1"/>
</dbReference>
<feature type="region of interest" description="Disordered" evidence="2">
    <location>
        <begin position="181"/>
        <end position="216"/>
    </location>
</feature>
<feature type="region of interest" description="Disordered" evidence="2">
    <location>
        <begin position="21"/>
        <end position="55"/>
    </location>
</feature>
<evidence type="ECO:0000313" key="5">
    <source>
        <dbReference type="EMBL" id="KAL0405498.1"/>
    </source>
</evidence>
<reference evidence="5" key="1">
    <citation type="submission" date="2020-06" db="EMBL/GenBank/DDBJ databases">
        <authorList>
            <person name="Li T."/>
            <person name="Hu X."/>
            <person name="Zhang T."/>
            <person name="Song X."/>
            <person name="Zhang H."/>
            <person name="Dai N."/>
            <person name="Sheng W."/>
            <person name="Hou X."/>
            <person name="Wei L."/>
        </authorList>
    </citation>
    <scope>NUCLEOTIDE SEQUENCE</scope>
    <source>
        <strain evidence="5">KEN1</strain>
        <tissue evidence="5">Leaf</tissue>
    </source>
</reference>
<dbReference type="AlphaFoldDB" id="A0AAW2TMS1"/>
<dbReference type="SUPFAM" id="SSF57756">
    <property type="entry name" value="Retrovirus zinc finger-like domains"/>
    <property type="match status" value="1"/>
</dbReference>
<name>A0AAW2TMS1_9LAMI</name>
<evidence type="ECO:0000256" key="1">
    <source>
        <dbReference type="PROSITE-ProRule" id="PRU00047"/>
    </source>
</evidence>
<reference evidence="5" key="2">
    <citation type="journal article" date="2024" name="Plant">
        <title>Genomic evolution and insights into agronomic trait innovations of Sesamum species.</title>
        <authorList>
            <person name="Miao H."/>
            <person name="Wang L."/>
            <person name="Qu L."/>
            <person name="Liu H."/>
            <person name="Sun Y."/>
            <person name="Le M."/>
            <person name="Wang Q."/>
            <person name="Wei S."/>
            <person name="Zheng Y."/>
            <person name="Lin W."/>
            <person name="Duan Y."/>
            <person name="Cao H."/>
            <person name="Xiong S."/>
            <person name="Wang X."/>
            <person name="Wei L."/>
            <person name="Li C."/>
            <person name="Ma Q."/>
            <person name="Ju M."/>
            <person name="Zhao R."/>
            <person name="Li G."/>
            <person name="Mu C."/>
            <person name="Tian Q."/>
            <person name="Mei H."/>
            <person name="Zhang T."/>
            <person name="Gao T."/>
            <person name="Zhang H."/>
        </authorList>
    </citation>
    <scope>NUCLEOTIDE SEQUENCE</scope>
    <source>
        <strain evidence="5">KEN1</strain>
    </source>
</reference>
<organism evidence="5">
    <name type="scientific">Sesamum latifolium</name>
    <dbReference type="NCBI Taxonomy" id="2727402"/>
    <lineage>
        <taxon>Eukaryota</taxon>
        <taxon>Viridiplantae</taxon>
        <taxon>Streptophyta</taxon>
        <taxon>Embryophyta</taxon>
        <taxon>Tracheophyta</taxon>
        <taxon>Spermatophyta</taxon>
        <taxon>Magnoliopsida</taxon>
        <taxon>eudicotyledons</taxon>
        <taxon>Gunneridae</taxon>
        <taxon>Pentapetalae</taxon>
        <taxon>asterids</taxon>
        <taxon>lamiids</taxon>
        <taxon>Lamiales</taxon>
        <taxon>Pedaliaceae</taxon>
        <taxon>Sesamum</taxon>
    </lineage>
</organism>
<dbReference type="PROSITE" id="PS50158">
    <property type="entry name" value="ZF_CCHC"/>
    <property type="match status" value="1"/>
</dbReference>
<dbReference type="EMBL" id="JACGWN010000014">
    <property type="protein sequence ID" value="KAL0405498.1"/>
    <property type="molecule type" value="Genomic_DNA"/>
</dbReference>
<dbReference type="Gene3D" id="3.30.70.270">
    <property type="match status" value="1"/>
</dbReference>
<keyword evidence="3" id="KW-0732">Signal</keyword>
<dbReference type="Pfam" id="PF08284">
    <property type="entry name" value="RVP_2"/>
    <property type="match status" value="1"/>
</dbReference>